<dbReference type="EMBL" id="LIZX01000056">
    <property type="protein sequence ID" value="KPJ68298.1"/>
    <property type="molecule type" value="Genomic_DNA"/>
</dbReference>
<protein>
    <recommendedName>
        <fullName evidence="4">Peptidase</fullName>
    </recommendedName>
</protein>
<feature type="transmembrane region" description="Helical" evidence="1">
    <location>
        <begin position="196"/>
        <end position="220"/>
    </location>
</feature>
<sequence>MFFYDPTFLLLIPAILLALYAQAKVQGTYAKFSKIASSRGYTGAQVARYLLDDYRMTGVEIEPVPGNLSDHYDPRSKKLRLSKGIYQSNSVAALGIAAHEVGHAIQDANSYLPLKLRNHFVPAANFGSGLAFPLFFIGLLASLPFLMDLGIILFAFAVAFSIITLPVEFNASRRAARILSDGKYLTEKEVPLAKKVLSAAALTYVAATAMAVLNLIRLLLLRGSRD</sequence>
<dbReference type="InterPro" id="IPR007395">
    <property type="entry name" value="Zn_peptidase_2"/>
</dbReference>
<dbReference type="PANTHER" id="PTHR36434:SF1">
    <property type="entry name" value="MEMBRANE PROTEASE YUGP-RELATED"/>
    <property type="match status" value="1"/>
</dbReference>
<name>A0A0S7Y129_UNCSA</name>
<gene>
    <name evidence="2" type="ORF">AMJ44_06775</name>
</gene>
<keyword evidence="1" id="KW-0812">Transmembrane</keyword>
<keyword evidence="1" id="KW-0472">Membrane</keyword>
<dbReference type="PATRIC" id="fig|1703775.3.peg.2572"/>
<dbReference type="Proteomes" id="UP000051861">
    <property type="component" value="Unassembled WGS sequence"/>
</dbReference>
<evidence type="ECO:0000313" key="2">
    <source>
        <dbReference type="EMBL" id="KPJ68298.1"/>
    </source>
</evidence>
<reference evidence="2 3" key="1">
    <citation type="journal article" date="2015" name="Microbiome">
        <title>Genomic resolution of linkages in carbon, nitrogen, and sulfur cycling among widespread estuary sediment bacteria.</title>
        <authorList>
            <person name="Baker B.J."/>
            <person name="Lazar C.S."/>
            <person name="Teske A.P."/>
            <person name="Dick G.J."/>
        </authorList>
    </citation>
    <scope>NUCLEOTIDE SEQUENCE [LARGE SCALE GENOMIC DNA]</scope>
    <source>
        <strain evidence="2">DG_54_3</strain>
    </source>
</reference>
<evidence type="ECO:0008006" key="4">
    <source>
        <dbReference type="Google" id="ProtNLM"/>
    </source>
</evidence>
<feature type="transmembrane region" description="Helical" evidence="1">
    <location>
        <begin position="149"/>
        <end position="167"/>
    </location>
</feature>
<evidence type="ECO:0000256" key="1">
    <source>
        <dbReference type="SAM" id="Phobius"/>
    </source>
</evidence>
<dbReference type="Pfam" id="PF04298">
    <property type="entry name" value="Zn_peptidase_2"/>
    <property type="match status" value="1"/>
</dbReference>
<dbReference type="AlphaFoldDB" id="A0A0S7Y129"/>
<proteinExistence type="predicted"/>
<accession>A0A0S7Y129</accession>
<organism evidence="2 3">
    <name type="scientific">candidate division WOR-1 bacterium DG_54_3</name>
    <dbReference type="NCBI Taxonomy" id="1703775"/>
    <lineage>
        <taxon>Bacteria</taxon>
        <taxon>Bacillati</taxon>
        <taxon>Saganbacteria</taxon>
    </lineage>
</organism>
<keyword evidence="1" id="KW-1133">Transmembrane helix</keyword>
<evidence type="ECO:0000313" key="3">
    <source>
        <dbReference type="Proteomes" id="UP000051861"/>
    </source>
</evidence>
<dbReference type="PANTHER" id="PTHR36434">
    <property type="entry name" value="MEMBRANE PROTEASE YUGP-RELATED"/>
    <property type="match status" value="1"/>
</dbReference>
<feature type="transmembrane region" description="Helical" evidence="1">
    <location>
        <begin position="120"/>
        <end position="142"/>
    </location>
</feature>
<comment type="caution">
    <text evidence="2">The sequence shown here is derived from an EMBL/GenBank/DDBJ whole genome shotgun (WGS) entry which is preliminary data.</text>
</comment>